<dbReference type="GO" id="GO:0004190">
    <property type="term" value="F:aspartic-type endopeptidase activity"/>
    <property type="evidence" value="ECO:0007669"/>
    <property type="project" value="InterPro"/>
</dbReference>
<evidence type="ECO:0000313" key="3">
    <source>
        <dbReference type="Proteomes" id="UP001311232"/>
    </source>
</evidence>
<dbReference type="Proteomes" id="UP001311232">
    <property type="component" value="Unassembled WGS sequence"/>
</dbReference>
<comment type="caution">
    <text evidence="2">The sequence shown here is derived from an EMBL/GenBank/DDBJ whole genome shotgun (WGS) entry which is preliminary data.</text>
</comment>
<feature type="domain" description="Peptidase A2" evidence="1">
    <location>
        <begin position="69"/>
        <end position="110"/>
    </location>
</feature>
<accession>A0AAV9R841</accession>
<evidence type="ECO:0000313" key="2">
    <source>
        <dbReference type="EMBL" id="KAK5605091.1"/>
    </source>
</evidence>
<proteinExistence type="predicted"/>
<evidence type="ECO:0000259" key="1">
    <source>
        <dbReference type="PROSITE" id="PS50175"/>
    </source>
</evidence>
<keyword evidence="3" id="KW-1185">Reference proteome</keyword>
<dbReference type="InterPro" id="IPR001995">
    <property type="entry name" value="Peptidase_A2_cat"/>
</dbReference>
<dbReference type="EMBL" id="JAHHUM010002314">
    <property type="protein sequence ID" value="KAK5605091.1"/>
    <property type="molecule type" value="Genomic_DNA"/>
</dbReference>
<name>A0AAV9R841_9TELE</name>
<dbReference type="AlphaFoldDB" id="A0AAV9R841"/>
<dbReference type="PROSITE" id="PS50175">
    <property type="entry name" value="ASP_PROT_RETROV"/>
    <property type="match status" value="1"/>
</dbReference>
<organism evidence="2 3">
    <name type="scientific">Crenichthys baileyi</name>
    <name type="common">White River springfish</name>
    <dbReference type="NCBI Taxonomy" id="28760"/>
    <lineage>
        <taxon>Eukaryota</taxon>
        <taxon>Metazoa</taxon>
        <taxon>Chordata</taxon>
        <taxon>Craniata</taxon>
        <taxon>Vertebrata</taxon>
        <taxon>Euteleostomi</taxon>
        <taxon>Actinopterygii</taxon>
        <taxon>Neopterygii</taxon>
        <taxon>Teleostei</taxon>
        <taxon>Neoteleostei</taxon>
        <taxon>Acanthomorphata</taxon>
        <taxon>Ovalentaria</taxon>
        <taxon>Atherinomorphae</taxon>
        <taxon>Cyprinodontiformes</taxon>
        <taxon>Goodeidae</taxon>
        <taxon>Crenichthys</taxon>
    </lineage>
</organism>
<reference evidence="2 3" key="1">
    <citation type="submission" date="2021-06" db="EMBL/GenBank/DDBJ databases">
        <authorList>
            <person name="Palmer J.M."/>
        </authorList>
    </citation>
    <scope>NUCLEOTIDE SEQUENCE [LARGE SCALE GENOMIC DNA]</scope>
    <source>
        <strain evidence="2 3">MEX-2019</strain>
        <tissue evidence="2">Muscle</tissue>
    </source>
</reference>
<protein>
    <recommendedName>
        <fullName evidence="1">Peptidase A2 domain-containing protein</fullName>
    </recommendedName>
</protein>
<dbReference type="GO" id="GO:0006508">
    <property type="term" value="P:proteolysis"/>
    <property type="evidence" value="ECO:0007669"/>
    <property type="project" value="InterPro"/>
</dbReference>
<gene>
    <name evidence="2" type="ORF">CRENBAI_026513</name>
</gene>
<sequence>MPNLGQASHPLCRVLVYSAEGSEEVYYRIKERIPVLQPGQFDGSAHIRNQYRSPKEELCIQIVIYGRRLRALLDSGARRNVLPMHHFNSPPAQLRPSVQPSTTEVLQGIGPKGLAVQGEVVLPVLVGSRRLPIRNPSGSIARTTILKAGREYVVPEYAHISSTDSGVLTLSLTKTFIERHGVLVAHAVVQPQRSLDIPIRVFNPGATPVALNKAVVAGVLQPAEVVDALEPQPLVLYEESCTGMPESDCHKVARLLQYYADFFLLFRLISATPTLCSMRYRPHRDYLLNSLLVEWQPINSRLRTSTYNRVSMQGWPCLATAAVLHLLCYNLRYVGPQNADE</sequence>